<feature type="transmembrane region" description="Helical" evidence="1">
    <location>
        <begin position="106"/>
        <end position="128"/>
    </location>
</feature>
<name>X6LZ91_RETFI</name>
<sequence length="246" mass="28712">MDIIKYHFQGLKQTNSDCSHDTAVSKKSKAKSRVDVFFCRLVVENENNSDSSEGLVFYLFQGRQNARKMWSVGPPQVANAKSNNIDDKSNVVISIGEIAMQKYVHAYTYMLLFHLINQFKFFIFFYFFKKRKAIDNLSCWQLRRIQYIGDKNTNRGAVLSSVRQTIPSGHKESLNSFQHWKMLKNKLDMLMETRVNTRSKVMGTIFLKKSSLISKKILICDKVRLQLVFLQQIYYDNEDLCIMILS</sequence>
<dbReference type="AlphaFoldDB" id="X6LZ91"/>
<organism evidence="2 3">
    <name type="scientific">Reticulomyxa filosa</name>
    <dbReference type="NCBI Taxonomy" id="46433"/>
    <lineage>
        <taxon>Eukaryota</taxon>
        <taxon>Sar</taxon>
        <taxon>Rhizaria</taxon>
        <taxon>Retaria</taxon>
        <taxon>Foraminifera</taxon>
        <taxon>Monothalamids</taxon>
        <taxon>Reticulomyxidae</taxon>
        <taxon>Reticulomyxa</taxon>
    </lineage>
</organism>
<evidence type="ECO:0000313" key="2">
    <source>
        <dbReference type="EMBL" id="ETO06457.1"/>
    </source>
</evidence>
<keyword evidence="3" id="KW-1185">Reference proteome</keyword>
<accession>X6LZ91</accession>
<evidence type="ECO:0000313" key="3">
    <source>
        <dbReference type="Proteomes" id="UP000023152"/>
    </source>
</evidence>
<reference evidence="2 3" key="1">
    <citation type="journal article" date="2013" name="Curr. Biol.">
        <title>The Genome of the Foraminiferan Reticulomyxa filosa.</title>
        <authorList>
            <person name="Glockner G."/>
            <person name="Hulsmann N."/>
            <person name="Schleicher M."/>
            <person name="Noegel A.A."/>
            <person name="Eichinger L."/>
            <person name="Gallinger C."/>
            <person name="Pawlowski J."/>
            <person name="Sierra R."/>
            <person name="Euteneuer U."/>
            <person name="Pillet L."/>
            <person name="Moustafa A."/>
            <person name="Platzer M."/>
            <person name="Groth M."/>
            <person name="Szafranski K."/>
            <person name="Schliwa M."/>
        </authorList>
    </citation>
    <scope>NUCLEOTIDE SEQUENCE [LARGE SCALE GENOMIC DNA]</scope>
</reference>
<proteinExistence type="predicted"/>
<gene>
    <name evidence="2" type="ORF">RFI_30936</name>
</gene>
<protein>
    <submittedName>
        <fullName evidence="2">Uncharacterized protein</fullName>
    </submittedName>
</protein>
<keyword evidence="1" id="KW-0472">Membrane</keyword>
<evidence type="ECO:0000256" key="1">
    <source>
        <dbReference type="SAM" id="Phobius"/>
    </source>
</evidence>
<keyword evidence="1" id="KW-0812">Transmembrane</keyword>
<dbReference type="EMBL" id="ASPP01027127">
    <property type="protein sequence ID" value="ETO06457.1"/>
    <property type="molecule type" value="Genomic_DNA"/>
</dbReference>
<dbReference type="Proteomes" id="UP000023152">
    <property type="component" value="Unassembled WGS sequence"/>
</dbReference>
<keyword evidence="1" id="KW-1133">Transmembrane helix</keyword>
<comment type="caution">
    <text evidence="2">The sequence shown here is derived from an EMBL/GenBank/DDBJ whole genome shotgun (WGS) entry which is preliminary data.</text>
</comment>